<protein>
    <recommendedName>
        <fullName evidence="3">DUF1838 domain-containing protein</fullName>
    </recommendedName>
</protein>
<keyword evidence="2" id="KW-1185">Reference proteome</keyword>
<proteinExistence type="predicted"/>
<dbReference type="OrthoDB" id="899at2759"/>
<evidence type="ECO:0000313" key="1">
    <source>
        <dbReference type="EMBL" id="KAF2105197.1"/>
    </source>
</evidence>
<dbReference type="EMBL" id="ML977401">
    <property type="protein sequence ID" value="KAF2105197.1"/>
    <property type="molecule type" value="Genomic_DNA"/>
</dbReference>
<evidence type="ECO:0000313" key="2">
    <source>
        <dbReference type="Proteomes" id="UP000799770"/>
    </source>
</evidence>
<accession>A0A6A5YFW9</accession>
<name>A0A6A5YFW9_9PLEO</name>
<dbReference type="InterPro" id="IPR014990">
    <property type="entry name" value="DUF1838"/>
</dbReference>
<organism evidence="1 2">
    <name type="scientific">Lophiotrema nucula</name>
    <dbReference type="NCBI Taxonomy" id="690887"/>
    <lineage>
        <taxon>Eukaryota</taxon>
        <taxon>Fungi</taxon>
        <taxon>Dikarya</taxon>
        <taxon>Ascomycota</taxon>
        <taxon>Pezizomycotina</taxon>
        <taxon>Dothideomycetes</taxon>
        <taxon>Pleosporomycetidae</taxon>
        <taxon>Pleosporales</taxon>
        <taxon>Lophiotremataceae</taxon>
        <taxon>Lophiotrema</taxon>
    </lineage>
</organism>
<dbReference type="AlphaFoldDB" id="A0A6A5YFW9"/>
<reference evidence="1" key="1">
    <citation type="journal article" date="2020" name="Stud. Mycol.">
        <title>101 Dothideomycetes genomes: a test case for predicting lifestyles and emergence of pathogens.</title>
        <authorList>
            <person name="Haridas S."/>
            <person name="Albert R."/>
            <person name="Binder M."/>
            <person name="Bloem J."/>
            <person name="Labutti K."/>
            <person name="Salamov A."/>
            <person name="Andreopoulos B."/>
            <person name="Baker S."/>
            <person name="Barry K."/>
            <person name="Bills G."/>
            <person name="Bluhm B."/>
            <person name="Cannon C."/>
            <person name="Castanera R."/>
            <person name="Culley D."/>
            <person name="Daum C."/>
            <person name="Ezra D."/>
            <person name="Gonzalez J."/>
            <person name="Henrissat B."/>
            <person name="Kuo A."/>
            <person name="Liang C."/>
            <person name="Lipzen A."/>
            <person name="Lutzoni F."/>
            <person name="Magnuson J."/>
            <person name="Mondo S."/>
            <person name="Nolan M."/>
            <person name="Ohm R."/>
            <person name="Pangilinan J."/>
            <person name="Park H.-J."/>
            <person name="Ramirez L."/>
            <person name="Alfaro M."/>
            <person name="Sun H."/>
            <person name="Tritt A."/>
            <person name="Yoshinaga Y."/>
            <person name="Zwiers L.-H."/>
            <person name="Turgeon B."/>
            <person name="Goodwin S."/>
            <person name="Spatafora J."/>
            <person name="Crous P."/>
            <person name="Grigoriev I."/>
        </authorList>
    </citation>
    <scope>NUCLEOTIDE SEQUENCE</scope>
    <source>
        <strain evidence="1">CBS 627.86</strain>
    </source>
</reference>
<dbReference type="Proteomes" id="UP000799770">
    <property type="component" value="Unassembled WGS sequence"/>
</dbReference>
<gene>
    <name evidence="1" type="ORF">BDV96DRAFT_655866</name>
</gene>
<sequence length="313" mass="34806">MWARIASSISLLTLGAGFFAISHALELRTRSERLPPNITVGAEDVIRIRASTDESKSTFVEWIGQTLIYKPGQTPSVAFNVVGMNVARAKKLEDGSYDILAKEIQLYLDPKTNAILHTWTNPFTSENVNVIHVQNSPVYQTIPTTTAYTARSLPNNYYTFAFNIPLAYPNPLNPTNDPNSPFRPYQGSYQALYSAIESFAFTFPSSELANRKLEGLPSSQIYWTRTSPLLPWMNSPDTNATLLFIADGNKVSRGWKGLSPILRGVIEDTLPGYKEAPLNRTRPGGGVTSWSFFTQPDVFAAWKNGMEFPVPET</sequence>
<evidence type="ECO:0008006" key="3">
    <source>
        <dbReference type="Google" id="ProtNLM"/>
    </source>
</evidence>
<dbReference type="Pfam" id="PF08894">
    <property type="entry name" value="DUF1838"/>
    <property type="match status" value="1"/>
</dbReference>